<proteinExistence type="predicted"/>
<evidence type="ECO:0000313" key="2">
    <source>
        <dbReference type="EMBL" id="AYD40888.1"/>
    </source>
</evidence>
<keyword evidence="1" id="KW-0472">Membrane</keyword>
<dbReference type="Proteomes" id="UP000266301">
    <property type="component" value="Chromosome"/>
</dbReference>
<dbReference type="RefSeq" id="WP_119973281.1">
    <property type="nucleotide sequence ID" value="NZ_CP032416.1"/>
</dbReference>
<feature type="transmembrane region" description="Helical" evidence="1">
    <location>
        <begin position="12"/>
        <end position="29"/>
    </location>
</feature>
<keyword evidence="1" id="KW-1133">Transmembrane helix</keyword>
<organism evidence="2 3">
    <name type="scientific">Clostridium fermenticellae</name>
    <dbReference type="NCBI Taxonomy" id="2068654"/>
    <lineage>
        <taxon>Bacteria</taxon>
        <taxon>Bacillati</taxon>
        <taxon>Bacillota</taxon>
        <taxon>Clostridia</taxon>
        <taxon>Eubacteriales</taxon>
        <taxon>Clostridiaceae</taxon>
        <taxon>Clostridium</taxon>
    </lineage>
</organism>
<dbReference type="EMBL" id="CP032416">
    <property type="protein sequence ID" value="AYD40888.1"/>
    <property type="molecule type" value="Genomic_DNA"/>
</dbReference>
<evidence type="ECO:0000256" key="1">
    <source>
        <dbReference type="SAM" id="Phobius"/>
    </source>
</evidence>
<dbReference type="OrthoDB" id="9812962at2"/>
<name>A0A386H5P6_9CLOT</name>
<sequence>MKKDIKQTIKTLSIAVFILGIYSAGSIPFNKYIPENKVYAENKAAQSIETKVNGSADILYTPSGSSKTVKWVKDSLVTLLNKEGNCYYIEYNSNKGKIRGYIDQNYVSLNSSDAVTTVDYSQSLQVGCSSSGTKVYSGPGDDYENNDKINNKTVKVLSKQGDWYFIEYTYNSGGLRRGYVKLEDITLGSSSKNSQTNVKAPDDTSDLNVNIKRFLDTARSEIGALASGNDGNTVKYGEWYGTNNIPWSSTFISWVSYNSGLGSEFPKTSSYSDSMNWFNEKGLFGSIPKIGSIVYFENNGLHFAGIVEAVGNDGTLTIIQGDYFKDNCYEVARVDYKPSDIIIDGYGYPSYPAPTKMDELINKRISTYAGPSDSSEIIGYIDNELITVINKEENRCLVEYNTYDGKKRVYIDANYVDIKDVPNANYNDKKQGTIQDDTAISFGPSKEYASDETAKAQTVTILNGENNYYLVEYKTSDGSTKRGYIYADLVKGIHSSGTSSSSDSSASSGTVDLINYVYKFSNAIVSSYGEKGTSASGYYCDGNGSIVAAHNMRAGTEIYIPQLKYVNSTGIFTVGDTGGPFFDFDINTTHDIGRTPYDVYVVKWGGGPMMQSFESAIQEQKRYGQWGKYQGIYNQYQGRFQTENFRQ</sequence>
<accession>A0A386H5P6</accession>
<evidence type="ECO:0008006" key="4">
    <source>
        <dbReference type="Google" id="ProtNLM"/>
    </source>
</evidence>
<keyword evidence="3" id="KW-1185">Reference proteome</keyword>
<keyword evidence="1" id="KW-0812">Transmembrane</keyword>
<gene>
    <name evidence="2" type="ORF">D4Z93_10280</name>
</gene>
<reference evidence="2 3" key="1">
    <citation type="journal article" date="2019" name="Int. J. Syst. Evol. Microbiol.">
        <title>Clostridium fermenticellae sp. nov., isolated from the mud in a fermentation cellar for the production of the Chinese liquor, baijiu.</title>
        <authorList>
            <person name="Xu P.X."/>
            <person name="Chai L.J."/>
            <person name="Qiu T."/>
            <person name="Zhang X.J."/>
            <person name="Lu Z.M."/>
            <person name="Xiao C."/>
            <person name="Wang S.T."/>
            <person name="Shen C.H."/>
            <person name="Shi J.S."/>
            <person name="Xu Z.H."/>
        </authorList>
    </citation>
    <scope>NUCLEOTIDE SEQUENCE [LARGE SCALE GENOMIC DNA]</scope>
    <source>
        <strain evidence="2 3">JN500901</strain>
    </source>
</reference>
<dbReference type="AlphaFoldDB" id="A0A386H5P6"/>
<evidence type="ECO:0000313" key="3">
    <source>
        <dbReference type="Proteomes" id="UP000266301"/>
    </source>
</evidence>
<dbReference type="KEGG" id="cfer:D4Z93_10280"/>
<protein>
    <recommendedName>
        <fullName evidence="4">CHAP domain-containing protein</fullName>
    </recommendedName>
</protein>